<reference evidence="6 7" key="1">
    <citation type="submission" date="2021-03" db="EMBL/GenBank/DDBJ databases">
        <title>Antimicrobial resistance genes in bacteria isolated from Japanese honey, and their potential for conferring macrolide and lincosamide resistance in the American foulbrood pathogen Paenibacillus larvae.</title>
        <authorList>
            <person name="Okamoto M."/>
            <person name="Kumagai M."/>
            <person name="Kanamori H."/>
            <person name="Takamatsu D."/>
        </authorList>
    </citation>
    <scope>NUCLEOTIDE SEQUENCE [LARGE SCALE GENOMIC DNA]</scope>
    <source>
        <strain evidence="6 7">J8TS2</strain>
    </source>
</reference>
<evidence type="ECO:0000256" key="4">
    <source>
        <dbReference type="ARBA" id="ARBA00022801"/>
    </source>
</evidence>
<dbReference type="PANTHER" id="PTHR20854">
    <property type="entry name" value="INOSITOL MONOPHOSPHATASE"/>
    <property type="match status" value="1"/>
</dbReference>
<dbReference type="Gene3D" id="3.40.190.80">
    <property type="match status" value="1"/>
</dbReference>
<sequence length="260" mass="29021">MAIWHEVDKAVKQWLKDARKSIVESLESALDIDTKSNANDLVTNVDKETEQFFVKQIKEHYPHHKIVGEEGFGDKIDDLKGIVWIIDPIDGTMNFVHQKRNFYISIGILEDGIGRVGYLYDVILDELYWASKGKGAFFNEEMISPLEEGNINEAIIGFNPASIHSEQAAQTFIPLLKDVRGARSYGSAAMEFAYVATGRLDAYISLGLSPWDFAGGKIIVEELGGVVTDLQGNPVNMLEKSSILAARPELHKQLCDYLQS</sequence>
<gene>
    <name evidence="6" type="ORF">J8TS2_18260</name>
</gene>
<dbReference type="PANTHER" id="PTHR20854:SF4">
    <property type="entry name" value="INOSITOL-1-MONOPHOSPHATASE-RELATED"/>
    <property type="match status" value="1"/>
</dbReference>
<dbReference type="InterPro" id="IPR020583">
    <property type="entry name" value="Inositol_monoP_metal-BS"/>
</dbReference>
<dbReference type="Gene3D" id="3.30.540.10">
    <property type="entry name" value="Fructose-1,6-Bisphosphatase, subunit A, domain 1"/>
    <property type="match status" value="1"/>
</dbReference>
<evidence type="ECO:0000256" key="3">
    <source>
        <dbReference type="ARBA" id="ARBA00022723"/>
    </source>
</evidence>
<dbReference type="PRINTS" id="PR00377">
    <property type="entry name" value="IMPHPHTASES"/>
</dbReference>
<dbReference type="PROSITE" id="PS00629">
    <property type="entry name" value="IMP_1"/>
    <property type="match status" value="1"/>
</dbReference>
<dbReference type="PROSITE" id="PS00630">
    <property type="entry name" value="IMP_2"/>
    <property type="match status" value="1"/>
</dbReference>
<proteinExistence type="predicted"/>
<dbReference type="Pfam" id="PF00459">
    <property type="entry name" value="Inositol_P"/>
    <property type="match status" value="1"/>
</dbReference>
<comment type="catalytic activity">
    <reaction evidence="1">
        <text>a myo-inositol phosphate + H2O = myo-inositol + phosphate</text>
        <dbReference type="Rhea" id="RHEA:24056"/>
        <dbReference type="ChEBI" id="CHEBI:15377"/>
        <dbReference type="ChEBI" id="CHEBI:17268"/>
        <dbReference type="ChEBI" id="CHEBI:43474"/>
        <dbReference type="ChEBI" id="CHEBI:84139"/>
        <dbReference type="EC" id="3.1.3.25"/>
    </reaction>
</comment>
<dbReference type="Proteomes" id="UP000679950">
    <property type="component" value="Unassembled WGS sequence"/>
</dbReference>
<evidence type="ECO:0000313" key="7">
    <source>
        <dbReference type="Proteomes" id="UP000679950"/>
    </source>
</evidence>
<keyword evidence="7" id="KW-1185">Reference proteome</keyword>
<dbReference type="SUPFAM" id="SSF56655">
    <property type="entry name" value="Carbohydrate phosphatase"/>
    <property type="match status" value="1"/>
</dbReference>
<dbReference type="EC" id="3.1.3.25" evidence="2"/>
<evidence type="ECO:0000256" key="1">
    <source>
        <dbReference type="ARBA" id="ARBA00001033"/>
    </source>
</evidence>
<name>A0ABQ4KHT9_9BACI</name>
<keyword evidence="4" id="KW-0378">Hydrolase</keyword>
<organism evidence="6 7">
    <name type="scientific">Lederbergia ruris</name>
    <dbReference type="NCBI Taxonomy" id="217495"/>
    <lineage>
        <taxon>Bacteria</taxon>
        <taxon>Bacillati</taxon>
        <taxon>Bacillota</taxon>
        <taxon>Bacilli</taxon>
        <taxon>Bacillales</taxon>
        <taxon>Bacillaceae</taxon>
        <taxon>Lederbergia</taxon>
    </lineage>
</organism>
<dbReference type="RefSeq" id="WP_212966147.1">
    <property type="nucleotide sequence ID" value="NZ_BORB01000012.1"/>
</dbReference>
<evidence type="ECO:0000256" key="5">
    <source>
        <dbReference type="ARBA" id="ARBA00022842"/>
    </source>
</evidence>
<evidence type="ECO:0000256" key="2">
    <source>
        <dbReference type="ARBA" id="ARBA00013106"/>
    </source>
</evidence>
<dbReference type="InterPro" id="IPR020550">
    <property type="entry name" value="Inositol_monophosphatase_CS"/>
</dbReference>
<accession>A0ABQ4KHT9</accession>
<dbReference type="InterPro" id="IPR000760">
    <property type="entry name" value="Inositol_monophosphatase-like"/>
</dbReference>
<evidence type="ECO:0000313" key="6">
    <source>
        <dbReference type="EMBL" id="GIN57507.1"/>
    </source>
</evidence>
<comment type="caution">
    <text evidence="6">The sequence shown here is derived from an EMBL/GenBank/DDBJ whole genome shotgun (WGS) entry which is preliminary data.</text>
</comment>
<dbReference type="EMBL" id="BORB01000012">
    <property type="protein sequence ID" value="GIN57507.1"/>
    <property type="molecule type" value="Genomic_DNA"/>
</dbReference>
<keyword evidence="5" id="KW-0460">Magnesium</keyword>
<keyword evidence="3" id="KW-0479">Metal-binding</keyword>
<dbReference type="CDD" id="cd01637">
    <property type="entry name" value="IMPase_like"/>
    <property type="match status" value="1"/>
</dbReference>
<protein>
    <recommendedName>
        <fullName evidence="2">inositol-phosphate phosphatase</fullName>
        <ecNumber evidence="2">3.1.3.25</ecNumber>
    </recommendedName>
</protein>